<dbReference type="SMART" id="SM00422">
    <property type="entry name" value="HTH_MERR"/>
    <property type="match status" value="1"/>
</dbReference>
<dbReference type="KEGG" id="peg:E5R92_00870"/>
<evidence type="ECO:0000313" key="2">
    <source>
        <dbReference type="EMBL" id="QIZ20344.1"/>
    </source>
</evidence>
<dbReference type="InterPro" id="IPR000551">
    <property type="entry name" value="MerR-type_HTH_dom"/>
</dbReference>
<dbReference type="CDD" id="cd04765">
    <property type="entry name" value="HTH_MlrA-like_sg2"/>
    <property type="match status" value="1"/>
</dbReference>
<dbReference type="InterPro" id="IPR009061">
    <property type="entry name" value="DNA-bd_dom_put_sf"/>
</dbReference>
<keyword evidence="3" id="KW-1185">Reference proteome</keyword>
<name>A0A6H1Q0J2_9PROT</name>
<accession>A0A6H1Q0J2</accession>
<gene>
    <name evidence="2" type="ORF">E5R92_00870</name>
</gene>
<dbReference type="EMBL" id="CP038852">
    <property type="protein sequence ID" value="QIZ20344.1"/>
    <property type="molecule type" value="Genomic_DNA"/>
</dbReference>
<dbReference type="RefSeq" id="WP_168606240.1">
    <property type="nucleotide sequence ID" value="NZ_CP038852.1"/>
</dbReference>
<dbReference type="GO" id="GO:0006355">
    <property type="term" value="P:regulation of DNA-templated transcription"/>
    <property type="evidence" value="ECO:0007669"/>
    <property type="project" value="InterPro"/>
</dbReference>
<reference evidence="2 3" key="1">
    <citation type="journal article" date="2020" name="Nat. Microbiol.">
        <title>Lysogenic host-virus interactions in SAR11 marine bacteria.</title>
        <authorList>
            <person name="Morris R.M."/>
            <person name="Cain K.R."/>
            <person name="Hvorecny K.L."/>
            <person name="Kollman J.M."/>
        </authorList>
    </citation>
    <scope>NUCLEOTIDE SEQUENCE [LARGE SCALE GENOMIC DNA]</scope>
    <source>
        <strain evidence="2 3">NP1</strain>
    </source>
</reference>
<dbReference type="Gene3D" id="1.10.1660.10">
    <property type="match status" value="1"/>
</dbReference>
<dbReference type="Proteomes" id="UP000501094">
    <property type="component" value="Chromosome"/>
</dbReference>
<organism evidence="2 3">
    <name type="scientific">Candidatus Pelagibacter giovannonii</name>
    <dbReference type="NCBI Taxonomy" id="2563896"/>
    <lineage>
        <taxon>Bacteria</taxon>
        <taxon>Pseudomonadati</taxon>
        <taxon>Pseudomonadota</taxon>
        <taxon>Alphaproteobacteria</taxon>
        <taxon>Candidatus Pelagibacterales</taxon>
        <taxon>Candidatus Pelagibacteraceae</taxon>
        <taxon>Candidatus Pelagibacter</taxon>
    </lineage>
</organism>
<dbReference type="GO" id="GO:0003677">
    <property type="term" value="F:DNA binding"/>
    <property type="evidence" value="ECO:0007669"/>
    <property type="project" value="InterPro"/>
</dbReference>
<protein>
    <submittedName>
        <fullName evidence="2">MerR family transcriptional regulator</fullName>
    </submittedName>
</protein>
<evidence type="ECO:0000259" key="1">
    <source>
        <dbReference type="SMART" id="SM00422"/>
    </source>
</evidence>
<dbReference type="Pfam" id="PF13411">
    <property type="entry name" value="MerR_1"/>
    <property type="match status" value="1"/>
</dbReference>
<feature type="domain" description="HTH merR-type" evidence="1">
    <location>
        <begin position="11"/>
        <end position="88"/>
    </location>
</feature>
<proteinExistence type="predicted"/>
<dbReference type="AlphaFoldDB" id="A0A6H1Q0J2"/>
<evidence type="ECO:0000313" key="3">
    <source>
        <dbReference type="Proteomes" id="UP000501094"/>
    </source>
</evidence>
<sequence length="125" mass="14556">MIHKNNDAYKSIGEVAKILNLVNKKKGTLNTHTIRFWEKEFKQIKPKILNGNRRYYNNDTIEVLKKVKYLLKDQGMTIIGVKKVLNSDKSLKLDELPNNSINADYSLKNKLKKISDLIKKIKSLR</sequence>
<dbReference type="SUPFAM" id="SSF46955">
    <property type="entry name" value="Putative DNA-binding domain"/>
    <property type="match status" value="1"/>
</dbReference>